<name>A0A381RPA8_9ZZZZ</name>
<evidence type="ECO:0000256" key="1">
    <source>
        <dbReference type="ARBA" id="ARBA00022975"/>
    </source>
</evidence>
<dbReference type="PANTHER" id="PTHR43668">
    <property type="entry name" value="ALLANTOINASE"/>
    <property type="match status" value="1"/>
</dbReference>
<feature type="non-terminal residue" evidence="3">
    <location>
        <position position="312"/>
    </location>
</feature>
<dbReference type="EMBL" id="UINC01002171">
    <property type="protein sequence ID" value="SUZ93722.1"/>
    <property type="molecule type" value="Genomic_DNA"/>
</dbReference>
<dbReference type="AlphaFoldDB" id="A0A381RPA8"/>
<dbReference type="GO" id="GO:0004038">
    <property type="term" value="F:allantoinase activity"/>
    <property type="evidence" value="ECO:0007669"/>
    <property type="project" value="TreeGrafter"/>
</dbReference>
<dbReference type="SUPFAM" id="SSF51338">
    <property type="entry name" value="Composite domain of metallo-dependent hydrolases"/>
    <property type="match status" value="1"/>
</dbReference>
<evidence type="ECO:0000313" key="3">
    <source>
        <dbReference type="EMBL" id="SUZ93722.1"/>
    </source>
</evidence>
<feature type="non-terminal residue" evidence="3">
    <location>
        <position position="1"/>
    </location>
</feature>
<dbReference type="GO" id="GO:0046872">
    <property type="term" value="F:metal ion binding"/>
    <property type="evidence" value="ECO:0007669"/>
    <property type="project" value="InterPro"/>
</dbReference>
<accession>A0A381RPA8</accession>
<organism evidence="3">
    <name type="scientific">marine metagenome</name>
    <dbReference type="NCBI Taxonomy" id="408172"/>
    <lineage>
        <taxon>unclassified sequences</taxon>
        <taxon>metagenomes</taxon>
        <taxon>ecological metagenomes</taxon>
    </lineage>
</organism>
<dbReference type="InterPro" id="IPR032466">
    <property type="entry name" value="Metal_Hydrolase"/>
</dbReference>
<protein>
    <recommendedName>
        <fullName evidence="2">Dihydroorotase catalytic domain-containing protein</fullName>
    </recommendedName>
</protein>
<dbReference type="GO" id="GO:0005737">
    <property type="term" value="C:cytoplasm"/>
    <property type="evidence" value="ECO:0007669"/>
    <property type="project" value="TreeGrafter"/>
</dbReference>
<evidence type="ECO:0000259" key="2">
    <source>
        <dbReference type="Pfam" id="PF12890"/>
    </source>
</evidence>
<dbReference type="InterPro" id="IPR011059">
    <property type="entry name" value="Metal-dep_hydrolase_composite"/>
</dbReference>
<feature type="domain" description="Dihydroorotase catalytic" evidence="2">
    <location>
        <begin position="57"/>
        <end position="237"/>
    </location>
</feature>
<gene>
    <name evidence="3" type="ORF">METZ01_LOCUS46576</name>
</gene>
<dbReference type="InterPro" id="IPR004722">
    <property type="entry name" value="DHOase"/>
</dbReference>
<dbReference type="GO" id="GO:0004151">
    <property type="term" value="F:dihydroorotase activity"/>
    <property type="evidence" value="ECO:0007669"/>
    <property type="project" value="InterPro"/>
</dbReference>
<dbReference type="GO" id="GO:0006221">
    <property type="term" value="P:pyrimidine nucleotide biosynthetic process"/>
    <property type="evidence" value="ECO:0007669"/>
    <property type="project" value="UniProtKB-KW"/>
</dbReference>
<dbReference type="InterPro" id="IPR050138">
    <property type="entry name" value="DHOase/Allantoinase_Hydrolase"/>
</dbReference>
<dbReference type="InterPro" id="IPR024403">
    <property type="entry name" value="DHOase_cat"/>
</dbReference>
<reference evidence="3" key="1">
    <citation type="submission" date="2018-05" db="EMBL/GenBank/DDBJ databases">
        <authorList>
            <person name="Lanie J.A."/>
            <person name="Ng W.-L."/>
            <person name="Kazmierczak K.M."/>
            <person name="Andrzejewski T.M."/>
            <person name="Davidsen T.M."/>
            <person name="Wayne K.J."/>
            <person name="Tettelin H."/>
            <person name="Glass J.I."/>
            <person name="Rusch D."/>
            <person name="Podicherti R."/>
            <person name="Tsui H.-C.T."/>
            <person name="Winkler M.E."/>
        </authorList>
    </citation>
    <scope>NUCLEOTIDE SEQUENCE</scope>
</reference>
<dbReference type="Gene3D" id="3.20.20.140">
    <property type="entry name" value="Metal-dependent hydrolases"/>
    <property type="match status" value="1"/>
</dbReference>
<dbReference type="Pfam" id="PF12890">
    <property type="entry name" value="DHOase"/>
    <property type="match status" value="1"/>
</dbReference>
<dbReference type="GO" id="GO:0006145">
    <property type="term" value="P:purine nucleobase catabolic process"/>
    <property type="evidence" value="ECO:0007669"/>
    <property type="project" value="TreeGrafter"/>
</dbReference>
<keyword evidence="1" id="KW-0665">Pyrimidine biosynthesis</keyword>
<dbReference type="Gene3D" id="2.30.40.10">
    <property type="entry name" value="Urease, subunit C, domain 1"/>
    <property type="match status" value="1"/>
</dbReference>
<proteinExistence type="predicted"/>
<dbReference type="PANTHER" id="PTHR43668:SF2">
    <property type="entry name" value="ALLANTOINASE"/>
    <property type="match status" value="1"/>
</dbReference>
<dbReference type="SUPFAM" id="SSF51556">
    <property type="entry name" value="Metallo-dependent hydrolases"/>
    <property type="match status" value="1"/>
</dbReference>
<dbReference type="CDD" id="cd01317">
    <property type="entry name" value="DHOase_IIa"/>
    <property type="match status" value="1"/>
</dbReference>
<sequence length="312" mass="34431">MNSLIKSATIIDKKSEFHNSKVDILIENNIITNIDKKLSNPKNYPEISLNNLHVSKGWFDYSVCFGEPGYEERETISNGIKVAAKSGFTAVGLQPNTYPIIEKNTEIEYLNSLTKNSVVNVFPIGALTKNSAGNELTEILDMKNSGAIAFNDYKRPVSNPNVLKLALEYTSTSKTLVFSFPQNDKIAQDGVMNEGLISTSLGLDGIPSMAEEINVARDLSILEYTEGYLHIPTISSAKSVELIRKAKARKLNISCSVAIHNLFFLDEKIQNFDTNFKVKPPLRTSDDVNALIAGLKDGTIDMITSDHNPLNI</sequence>